<dbReference type="STRING" id="1423812.FD20_GL002339"/>
<name>A0A0R1Q017_9LACO</name>
<dbReference type="EMBL" id="AZEG01000007">
    <property type="protein sequence ID" value="KRL38073.1"/>
    <property type="molecule type" value="Genomic_DNA"/>
</dbReference>
<keyword evidence="2" id="KW-1185">Reference proteome</keyword>
<proteinExistence type="predicted"/>
<gene>
    <name evidence="1" type="ORF">FD20_GL002339</name>
</gene>
<dbReference type="Pfam" id="PF14253">
    <property type="entry name" value="AbiH"/>
    <property type="match status" value="2"/>
</dbReference>
<evidence type="ECO:0000313" key="2">
    <source>
        <dbReference type="Proteomes" id="UP000051155"/>
    </source>
</evidence>
<comment type="caution">
    <text evidence="1">The sequence shown here is derived from an EMBL/GenBank/DDBJ whole genome shotgun (WGS) entry which is preliminary data.</text>
</comment>
<organism evidence="1 2">
    <name type="scientific">Liquorilactobacillus uvarum DSM 19971</name>
    <dbReference type="NCBI Taxonomy" id="1423812"/>
    <lineage>
        <taxon>Bacteria</taxon>
        <taxon>Bacillati</taxon>
        <taxon>Bacillota</taxon>
        <taxon>Bacilli</taxon>
        <taxon>Lactobacillales</taxon>
        <taxon>Lactobacillaceae</taxon>
        <taxon>Liquorilactobacillus</taxon>
    </lineage>
</organism>
<dbReference type="Proteomes" id="UP000051155">
    <property type="component" value="Unassembled WGS sequence"/>
</dbReference>
<reference evidence="1 2" key="1">
    <citation type="journal article" date="2015" name="Genome Announc.">
        <title>Expanding the biotechnology potential of lactobacilli through comparative genomics of 213 strains and associated genera.</title>
        <authorList>
            <person name="Sun Z."/>
            <person name="Harris H.M."/>
            <person name="McCann A."/>
            <person name="Guo C."/>
            <person name="Argimon S."/>
            <person name="Zhang W."/>
            <person name="Yang X."/>
            <person name="Jeffery I.B."/>
            <person name="Cooney J.C."/>
            <person name="Kagawa T.F."/>
            <person name="Liu W."/>
            <person name="Song Y."/>
            <person name="Salvetti E."/>
            <person name="Wrobel A."/>
            <person name="Rasinkangas P."/>
            <person name="Parkhill J."/>
            <person name="Rea M.C."/>
            <person name="O'Sullivan O."/>
            <person name="Ritari J."/>
            <person name="Douillard F.P."/>
            <person name="Paul Ross R."/>
            <person name="Yang R."/>
            <person name="Briner A.E."/>
            <person name="Felis G.E."/>
            <person name="de Vos W.M."/>
            <person name="Barrangou R."/>
            <person name="Klaenhammer T.R."/>
            <person name="Caufield P.W."/>
            <person name="Cui Y."/>
            <person name="Zhang H."/>
            <person name="O'Toole P.W."/>
        </authorList>
    </citation>
    <scope>NUCLEOTIDE SEQUENCE [LARGE SCALE GENOMIC DNA]</scope>
    <source>
        <strain evidence="1 2">DSM 19971</strain>
    </source>
</reference>
<sequence length="493" mass="57191">MLQFLLYIIKLGEANVMAEKKTLFIIGNGFDLALGMQSTFKEFGIYRRKQLENVKLSDWTIIDLALETHTYGGWGKQEQNDNWDWWNFEKFLKDSVLDVIYNQDFLGLISGRGIESKKEDEEKIISAMDEVGIVLSRDEFLLRNTDGLDAELVVNLNKLLAITPDNLDHVSNGYFWQLLLLYRVNKFYTEKSSRLDLFNPYFLHTGDVKTSQTIKMDNISDPEKDMQIPGIFPSFYSLQPVLIRDINIWESEFSKFIAERQGKLLNSGLNYQDASNALMYSVLNETQQNQQVQILNFNYSRPALKESKSLYCGNQLNIHGSIENESLVPEENSGIIIGFDYQVILDYPEFTDFMAPFTKTFRLSELNTVLSKCVPDKKRVRLDYNVDKIVILGHSLSKADDSYFRTIFDTADIYNSDVIIEYWYTDYPGRDQSLSIETESLNRINGLLTRYIKTSRQENKNNLLHKLLLENRLILKEYSIADILAKYGKRKSQ</sequence>
<accession>A0A0R1Q017</accession>
<dbReference type="InterPro" id="IPR025935">
    <property type="entry name" value="AbiH"/>
</dbReference>
<dbReference type="PATRIC" id="fig|1423812.3.peg.2482"/>
<dbReference type="AlphaFoldDB" id="A0A0R1Q017"/>
<evidence type="ECO:0000313" key="1">
    <source>
        <dbReference type="EMBL" id="KRL38073.1"/>
    </source>
</evidence>
<protein>
    <submittedName>
        <fullName evidence="1">Uncharacterized protein</fullName>
    </submittedName>
</protein>